<evidence type="ECO:0000313" key="2">
    <source>
        <dbReference type="Proteomes" id="UP001604336"/>
    </source>
</evidence>
<organism evidence="1 2">
    <name type="scientific">Abeliophyllum distichum</name>
    <dbReference type="NCBI Taxonomy" id="126358"/>
    <lineage>
        <taxon>Eukaryota</taxon>
        <taxon>Viridiplantae</taxon>
        <taxon>Streptophyta</taxon>
        <taxon>Embryophyta</taxon>
        <taxon>Tracheophyta</taxon>
        <taxon>Spermatophyta</taxon>
        <taxon>Magnoliopsida</taxon>
        <taxon>eudicotyledons</taxon>
        <taxon>Gunneridae</taxon>
        <taxon>Pentapetalae</taxon>
        <taxon>asterids</taxon>
        <taxon>lamiids</taxon>
        <taxon>Lamiales</taxon>
        <taxon>Oleaceae</taxon>
        <taxon>Forsythieae</taxon>
        <taxon>Abeliophyllum</taxon>
    </lineage>
</organism>
<name>A0ABD1UMU6_9LAMI</name>
<comment type="caution">
    <text evidence="1">The sequence shown here is derived from an EMBL/GenBank/DDBJ whole genome shotgun (WGS) entry which is preliminary data.</text>
</comment>
<dbReference type="AlphaFoldDB" id="A0ABD1UMU6"/>
<evidence type="ECO:0000313" key="1">
    <source>
        <dbReference type="EMBL" id="KAL2526380.1"/>
    </source>
</evidence>
<dbReference type="EMBL" id="JBFOLK010000003">
    <property type="protein sequence ID" value="KAL2526380.1"/>
    <property type="molecule type" value="Genomic_DNA"/>
</dbReference>
<sequence length="138" mass="15974">MEVALLGRAPDTFPRNTEVNPKEHVKAITTRNMVQLPEIHVKRSVANKEKVEMYARYLEANPLYICRPRFEELGMGSTKHLPSVQQPPKIELKQLPSYLCYAYLREFSTLHVIIANSISELEEEKLLRMLQKHKTTIG</sequence>
<dbReference type="Proteomes" id="UP001604336">
    <property type="component" value="Unassembled WGS sequence"/>
</dbReference>
<gene>
    <name evidence="1" type="ORF">Adt_11434</name>
</gene>
<reference evidence="2" key="1">
    <citation type="submission" date="2024-07" db="EMBL/GenBank/DDBJ databases">
        <title>Two chromosome-level genome assemblies of Korean endemic species Abeliophyllum distichum and Forsythia ovata (Oleaceae).</title>
        <authorList>
            <person name="Jang H."/>
        </authorList>
    </citation>
    <scope>NUCLEOTIDE SEQUENCE [LARGE SCALE GENOMIC DNA]</scope>
</reference>
<proteinExistence type="predicted"/>
<accession>A0ABD1UMU6</accession>
<protein>
    <submittedName>
        <fullName evidence="1">Uncharacterized protein</fullName>
    </submittedName>
</protein>
<keyword evidence="2" id="KW-1185">Reference proteome</keyword>